<keyword evidence="4" id="KW-0472">Membrane</keyword>
<evidence type="ECO:0000256" key="3">
    <source>
        <dbReference type="ARBA" id="ARBA00022989"/>
    </source>
</evidence>
<dbReference type="Proteomes" id="UP000282386">
    <property type="component" value="Chromosome"/>
</dbReference>
<dbReference type="SUPFAM" id="SSF141322">
    <property type="entry name" value="NfeD domain-like"/>
    <property type="match status" value="1"/>
</dbReference>
<dbReference type="InterPro" id="IPR002810">
    <property type="entry name" value="NfeD-like_C"/>
</dbReference>
<comment type="subcellular location">
    <subcellularLocation>
        <location evidence="1">Membrane</location>
        <topology evidence="1">Multi-pass membrane protein</topology>
    </subcellularLocation>
</comment>
<proteinExistence type="predicted"/>
<evidence type="ECO:0000256" key="1">
    <source>
        <dbReference type="ARBA" id="ARBA00004141"/>
    </source>
</evidence>
<name>A0A7T9ZA68_9MICC</name>
<evidence type="ECO:0000313" key="6">
    <source>
        <dbReference type="EMBL" id="VEI23042.1"/>
    </source>
</evidence>
<protein>
    <submittedName>
        <fullName evidence="6">NfeD-like C-terminal, partner-binding</fullName>
    </submittedName>
</protein>
<reference evidence="6 7" key="1">
    <citation type="submission" date="2018-12" db="EMBL/GenBank/DDBJ databases">
        <authorList>
            <consortium name="Pathogen Informatics"/>
        </authorList>
    </citation>
    <scope>NUCLEOTIDE SEQUENCE [LARGE SCALE GENOMIC DNA]</scope>
    <source>
        <strain evidence="6 7">NCTC10207</strain>
    </source>
</reference>
<organism evidence="6 7">
    <name type="scientific">Rothia aeria</name>
    <dbReference type="NCBI Taxonomy" id="172042"/>
    <lineage>
        <taxon>Bacteria</taxon>
        <taxon>Bacillati</taxon>
        <taxon>Actinomycetota</taxon>
        <taxon>Actinomycetes</taxon>
        <taxon>Micrococcales</taxon>
        <taxon>Micrococcaceae</taxon>
        <taxon>Rothia</taxon>
    </lineage>
</organism>
<keyword evidence="3" id="KW-1133">Transmembrane helix</keyword>
<sequence length="154" mass="16493">MLDWFIDTPWALWLVIAILLALIEVLSLDLVFLMFSVAALVTSASTPINQTFIGQCIVFCVVGVLLVFILRPRLLARLNKNTPENTTNVAALLGQEVEVVQAVTADGGLVRLEGDIWSARSTLGTIPAGGKARVVEIDGATAIVGTIQEQPLLP</sequence>
<dbReference type="InterPro" id="IPR052165">
    <property type="entry name" value="Membrane_assoc_protease"/>
</dbReference>
<evidence type="ECO:0000256" key="2">
    <source>
        <dbReference type="ARBA" id="ARBA00022692"/>
    </source>
</evidence>
<feature type="domain" description="NfeD-like C-terminal" evidence="5">
    <location>
        <begin position="90"/>
        <end position="144"/>
    </location>
</feature>
<evidence type="ECO:0000313" key="7">
    <source>
        <dbReference type="Proteomes" id="UP000282386"/>
    </source>
</evidence>
<keyword evidence="2" id="KW-0812">Transmembrane</keyword>
<dbReference type="EMBL" id="LR134479">
    <property type="protein sequence ID" value="VEI23042.1"/>
    <property type="molecule type" value="Genomic_DNA"/>
</dbReference>
<dbReference type="Gene3D" id="2.40.50.140">
    <property type="entry name" value="Nucleic acid-binding proteins"/>
    <property type="match status" value="1"/>
</dbReference>
<accession>A0A7T9ZA68</accession>
<dbReference type="AlphaFoldDB" id="A0A7T9ZA68"/>
<dbReference type="GO" id="GO:0005886">
    <property type="term" value="C:plasma membrane"/>
    <property type="evidence" value="ECO:0007669"/>
    <property type="project" value="TreeGrafter"/>
</dbReference>
<evidence type="ECO:0000259" key="5">
    <source>
        <dbReference type="Pfam" id="PF01957"/>
    </source>
</evidence>
<evidence type="ECO:0000256" key="4">
    <source>
        <dbReference type="ARBA" id="ARBA00023136"/>
    </source>
</evidence>
<dbReference type="PANTHER" id="PTHR33507">
    <property type="entry name" value="INNER MEMBRANE PROTEIN YBBJ"/>
    <property type="match status" value="1"/>
</dbReference>
<dbReference type="InterPro" id="IPR012340">
    <property type="entry name" value="NA-bd_OB-fold"/>
</dbReference>
<dbReference type="Pfam" id="PF01957">
    <property type="entry name" value="NfeD"/>
    <property type="match status" value="1"/>
</dbReference>
<gene>
    <name evidence="6" type="ORF">NCTC10207_01139</name>
</gene>
<dbReference type="RefSeq" id="WP_037234424.1">
    <property type="nucleotide sequence ID" value="NZ_CAURCD010000023.1"/>
</dbReference>
<dbReference type="PANTHER" id="PTHR33507:SF3">
    <property type="entry name" value="INNER MEMBRANE PROTEIN YBBJ"/>
    <property type="match status" value="1"/>
</dbReference>